<organism evidence="2 3">
    <name type="scientific">Symbiodinium natans</name>
    <dbReference type="NCBI Taxonomy" id="878477"/>
    <lineage>
        <taxon>Eukaryota</taxon>
        <taxon>Sar</taxon>
        <taxon>Alveolata</taxon>
        <taxon>Dinophyceae</taxon>
        <taxon>Suessiales</taxon>
        <taxon>Symbiodiniaceae</taxon>
        <taxon>Symbiodinium</taxon>
    </lineage>
</organism>
<comment type="caution">
    <text evidence="2">The sequence shown here is derived from an EMBL/GenBank/DDBJ whole genome shotgun (WGS) entry which is preliminary data.</text>
</comment>
<name>A0A812LI13_9DINO</name>
<accession>A0A812LI13</accession>
<dbReference type="Proteomes" id="UP000604046">
    <property type="component" value="Unassembled WGS sequence"/>
</dbReference>
<evidence type="ECO:0000313" key="3">
    <source>
        <dbReference type="Proteomes" id="UP000604046"/>
    </source>
</evidence>
<feature type="signal peptide" evidence="1">
    <location>
        <begin position="1"/>
        <end position="26"/>
    </location>
</feature>
<protein>
    <submittedName>
        <fullName evidence="2">Uncharacterized protein</fullName>
    </submittedName>
</protein>
<dbReference type="AlphaFoldDB" id="A0A812LI13"/>
<evidence type="ECO:0000313" key="2">
    <source>
        <dbReference type="EMBL" id="CAE7247896.1"/>
    </source>
</evidence>
<proteinExistence type="predicted"/>
<evidence type="ECO:0000256" key="1">
    <source>
        <dbReference type="SAM" id="SignalP"/>
    </source>
</evidence>
<reference evidence="2" key="1">
    <citation type="submission" date="2021-02" db="EMBL/GenBank/DDBJ databases">
        <authorList>
            <person name="Dougan E. K."/>
            <person name="Rhodes N."/>
            <person name="Thang M."/>
            <person name="Chan C."/>
        </authorList>
    </citation>
    <scope>NUCLEOTIDE SEQUENCE</scope>
</reference>
<gene>
    <name evidence="2" type="ORF">SNAT2548_LOCUS11957</name>
</gene>
<dbReference type="EMBL" id="CAJNDS010001112">
    <property type="protein sequence ID" value="CAE7247896.1"/>
    <property type="molecule type" value="Genomic_DNA"/>
</dbReference>
<keyword evidence="1" id="KW-0732">Signal</keyword>
<keyword evidence="3" id="KW-1185">Reference proteome</keyword>
<feature type="chain" id="PRO_5032794801" evidence="1">
    <location>
        <begin position="27"/>
        <end position="613"/>
    </location>
</feature>
<sequence>MAHVMIYLGMSLLALDLGDFACPSLAHVPSSDGSFAALGLALLASAFFRSLGSSPGECDSGNCFDLSSELQLWRQRGAETGGVQAEASIRVFMKNRGALNCATAQPIHITITDVKDATVVDWHEFASSMGNNEIKHRDFQVKAHDTLHEFAFRKLNERTGLELFCGEASFQRSRHPTETNETVRSNDMFCPSFAEVWAIDGEGNEINAIGFVDLSGSEDNDANHWVTFKLVEGGKLYCHEQLWHEVKQYDCGQPAEPPQVDDAIAESGDGLEFFLKMMADLLGSAIAELSDIHGWFIAFAMRWLISGFELFPESGPPTPRCEGQEDYGLCIWGEIKPFVEKYVREAFDQFEYDSFVVQLKIARDLMSCAIQGIQIEGTWNTSDGSYETNATLTDASEAMSHFADMHTLAKDMAAKTNIFTDAKAPFSVVYHAMYVTLAMSVMSSYFSVECFQTEVIQKEIVDWMEGHIEEAHSMMDKAVQLRLQLIEQKFALQDGDTNYILTDGALPDGTKWAQRLGWTDFEYVEGQTYRLDYYCTDKRYQNGAGVCTRAYKYKVEKSIRELLQATVEPHIEVWGNFTEQVKKLKVKDKSDCDLEVSGVKKGSTPRTPCKPKP</sequence>